<reference evidence="1" key="2">
    <citation type="journal article" date="2022" name="New Phytol.">
        <title>Evolutionary transition to the ectomycorrhizal habit in the genomes of a hyperdiverse lineage of mushroom-forming fungi.</title>
        <authorList>
            <person name="Looney B."/>
            <person name="Miyauchi S."/>
            <person name="Morin E."/>
            <person name="Drula E."/>
            <person name="Courty P.E."/>
            <person name="Kohler A."/>
            <person name="Kuo A."/>
            <person name="LaButti K."/>
            <person name="Pangilinan J."/>
            <person name="Lipzen A."/>
            <person name="Riley R."/>
            <person name="Andreopoulos W."/>
            <person name="He G."/>
            <person name="Johnson J."/>
            <person name="Nolan M."/>
            <person name="Tritt A."/>
            <person name="Barry K.W."/>
            <person name="Grigoriev I.V."/>
            <person name="Nagy L.G."/>
            <person name="Hibbett D."/>
            <person name="Henrissat B."/>
            <person name="Matheny P.B."/>
            <person name="Labbe J."/>
            <person name="Martin F.M."/>
        </authorList>
    </citation>
    <scope>NUCLEOTIDE SEQUENCE</scope>
    <source>
        <strain evidence="1">HHB10654</strain>
    </source>
</reference>
<sequence>MYGRRRDPYDALDPLLATTYMPTPTHISDYERDLVFGRSGQGRTQYGHGMAGAPLLDDDQEDYEEMEDLWNIGGPCLTKEPFQTGEEDGEEREDEDSELAEPCGITTVFQEGYDPDLDLQEEDAEYGDDPECMAEEDDTQDEDEFSEYEEGPDYSAALIDSTWMLLTQYIPALQTCHTGRYHSNDLHLAMVITRVRHHGHSLDIDAAMEVVNRANVGGEVVTGSVADMRGAVLNSGSLPLRSFMYGRL</sequence>
<protein>
    <submittedName>
        <fullName evidence="1">Uncharacterized protein</fullName>
    </submittedName>
</protein>
<organism evidence="1 2">
    <name type="scientific">Artomyces pyxidatus</name>
    <dbReference type="NCBI Taxonomy" id="48021"/>
    <lineage>
        <taxon>Eukaryota</taxon>
        <taxon>Fungi</taxon>
        <taxon>Dikarya</taxon>
        <taxon>Basidiomycota</taxon>
        <taxon>Agaricomycotina</taxon>
        <taxon>Agaricomycetes</taxon>
        <taxon>Russulales</taxon>
        <taxon>Auriscalpiaceae</taxon>
        <taxon>Artomyces</taxon>
    </lineage>
</organism>
<accession>A0ACB8T2B6</accession>
<evidence type="ECO:0000313" key="1">
    <source>
        <dbReference type="EMBL" id="KAI0062855.1"/>
    </source>
</evidence>
<keyword evidence="2" id="KW-1185">Reference proteome</keyword>
<gene>
    <name evidence="1" type="ORF">BV25DRAFT_1837978</name>
</gene>
<reference evidence="1" key="1">
    <citation type="submission" date="2021-03" db="EMBL/GenBank/DDBJ databases">
        <authorList>
            <consortium name="DOE Joint Genome Institute"/>
            <person name="Ahrendt S."/>
            <person name="Looney B.P."/>
            <person name="Miyauchi S."/>
            <person name="Morin E."/>
            <person name="Drula E."/>
            <person name="Courty P.E."/>
            <person name="Chicoki N."/>
            <person name="Fauchery L."/>
            <person name="Kohler A."/>
            <person name="Kuo A."/>
            <person name="Labutti K."/>
            <person name="Pangilinan J."/>
            <person name="Lipzen A."/>
            <person name="Riley R."/>
            <person name="Andreopoulos W."/>
            <person name="He G."/>
            <person name="Johnson J."/>
            <person name="Barry K.W."/>
            <person name="Grigoriev I.V."/>
            <person name="Nagy L."/>
            <person name="Hibbett D."/>
            <person name="Henrissat B."/>
            <person name="Matheny P.B."/>
            <person name="Labbe J."/>
            <person name="Martin F."/>
        </authorList>
    </citation>
    <scope>NUCLEOTIDE SEQUENCE</scope>
    <source>
        <strain evidence="1">HHB10654</strain>
    </source>
</reference>
<name>A0ACB8T2B6_9AGAM</name>
<dbReference type="Proteomes" id="UP000814140">
    <property type="component" value="Unassembled WGS sequence"/>
</dbReference>
<comment type="caution">
    <text evidence="1">The sequence shown here is derived from an EMBL/GenBank/DDBJ whole genome shotgun (WGS) entry which is preliminary data.</text>
</comment>
<proteinExistence type="predicted"/>
<evidence type="ECO:0000313" key="2">
    <source>
        <dbReference type="Proteomes" id="UP000814140"/>
    </source>
</evidence>
<dbReference type="EMBL" id="MU277205">
    <property type="protein sequence ID" value="KAI0062855.1"/>
    <property type="molecule type" value="Genomic_DNA"/>
</dbReference>